<gene>
    <name evidence="1" type="ORF">HNQ08_002596</name>
</gene>
<name>A0A7W8JV28_9DEIO</name>
<dbReference type="EMBL" id="JACHFL010000006">
    <property type="protein sequence ID" value="MBB5363490.1"/>
    <property type="molecule type" value="Genomic_DNA"/>
</dbReference>
<evidence type="ECO:0000313" key="1">
    <source>
        <dbReference type="EMBL" id="MBB5363490.1"/>
    </source>
</evidence>
<proteinExistence type="predicted"/>
<dbReference type="Proteomes" id="UP000552709">
    <property type="component" value="Unassembled WGS sequence"/>
</dbReference>
<accession>A0A7W8JV28</accession>
<comment type="caution">
    <text evidence="1">The sequence shown here is derived from an EMBL/GenBank/DDBJ whole genome shotgun (WGS) entry which is preliminary data.</text>
</comment>
<keyword evidence="2" id="KW-1185">Reference proteome</keyword>
<sequence>MVHLAALRRRNCLEDMGEIPKGAQDLEETGERLLATRLQEGQRAGLQ</sequence>
<organism evidence="1 2">
    <name type="scientific">Deinococcus humi</name>
    <dbReference type="NCBI Taxonomy" id="662880"/>
    <lineage>
        <taxon>Bacteria</taxon>
        <taxon>Thermotogati</taxon>
        <taxon>Deinococcota</taxon>
        <taxon>Deinococci</taxon>
        <taxon>Deinococcales</taxon>
        <taxon>Deinococcaceae</taxon>
        <taxon>Deinococcus</taxon>
    </lineage>
</organism>
<protein>
    <submittedName>
        <fullName evidence="1">Uncharacterized protein</fullName>
    </submittedName>
</protein>
<reference evidence="1 2" key="1">
    <citation type="submission" date="2020-08" db="EMBL/GenBank/DDBJ databases">
        <title>Genomic Encyclopedia of Type Strains, Phase IV (KMG-IV): sequencing the most valuable type-strain genomes for metagenomic binning, comparative biology and taxonomic classification.</title>
        <authorList>
            <person name="Goeker M."/>
        </authorList>
    </citation>
    <scope>NUCLEOTIDE SEQUENCE [LARGE SCALE GENOMIC DNA]</scope>
    <source>
        <strain evidence="1 2">DSM 27939</strain>
    </source>
</reference>
<dbReference type="AlphaFoldDB" id="A0A7W8JV28"/>
<evidence type="ECO:0000313" key="2">
    <source>
        <dbReference type="Proteomes" id="UP000552709"/>
    </source>
</evidence>